<evidence type="ECO:0000259" key="7">
    <source>
        <dbReference type="PROSITE" id="PS50888"/>
    </source>
</evidence>
<dbReference type="PANTHER" id="PTHR15741:SF39">
    <property type="entry name" value="BHLH TRANSCRIPTION FACTOR (EUROFUNG)"/>
    <property type="match status" value="1"/>
</dbReference>
<evidence type="ECO:0000256" key="4">
    <source>
        <dbReference type="ARBA" id="ARBA00023163"/>
    </source>
</evidence>
<sequence>MSDSGQSPEDEKPRLTDDQKKQNHIASEKKRRQAIRDGFDNLCSLVPGLEGQGRSEGLVLGRAVDFMKEQVARRRELIDRIEQQGGVVDLSYAKAIANAERRLVPRQAGRDDETNSRPVPESTSP</sequence>
<proteinExistence type="predicted"/>
<feature type="region of interest" description="Disordered" evidence="6">
    <location>
        <begin position="101"/>
        <end position="125"/>
    </location>
</feature>
<dbReference type="GO" id="GO:0000981">
    <property type="term" value="F:DNA-binding transcription factor activity, RNA polymerase II-specific"/>
    <property type="evidence" value="ECO:0007669"/>
    <property type="project" value="TreeGrafter"/>
</dbReference>
<feature type="compositionally biased region" description="Basic and acidic residues" evidence="6">
    <location>
        <begin position="9"/>
        <end position="21"/>
    </location>
</feature>
<dbReference type="PROSITE" id="PS50888">
    <property type="entry name" value="BHLH"/>
    <property type="match status" value="1"/>
</dbReference>
<comment type="caution">
    <text evidence="8">The sequence shown here is derived from an EMBL/GenBank/DDBJ whole genome shotgun (WGS) entry which is preliminary data.</text>
</comment>
<keyword evidence="4" id="KW-0804">Transcription</keyword>
<feature type="region of interest" description="Disordered" evidence="6">
    <location>
        <begin position="1"/>
        <end position="32"/>
    </location>
</feature>
<organism evidence="8 9">
    <name type="scientific">Ceratocystis fimbriata CBS 114723</name>
    <dbReference type="NCBI Taxonomy" id="1035309"/>
    <lineage>
        <taxon>Eukaryota</taxon>
        <taxon>Fungi</taxon>
        <taxon>Dikarya</taxon>
        <taxon>Ascomycota</taxon>
        <taxon>Pezizomycotina</taxon>
        <taxon>Sordariomycetes</taxon>
        <taxon>Hypocreomycetidae</taxon>
        <taxon>Microascales</taxon>
        <taxon>Ceratocystidaceae</taxon>
        <taxon>Ceratocystis</taxon>
    </lineage>
</organism>
<gene>
    <name evidence="8" type="ORF">CFIMG_000234RA</name>
</gene>
<keyword evidence="2" id="KW-0805">Transcription regulation</keyword>
<keyword evidence="9" id="KW-1185">Reference proteome</keyword>
<evidence type="ECO:0000256" key="2">
    <source>
        <dbReference type="ARBA" id="ARBA00023015"/>
    </source>
</evidence>
<dbReference type="GO" id="GO:0005634">
    <property type="term" value="C:nucleus"/>
    <property type="evidence" value="ECO:0007669"/>
    <property type="project" value="UniProtKB-SubCell"/>
</dbReference>
<feature type="domain" description="BHLH" evidence="7">
    <location>
        <begin position="19"/>
        <end position="70"/>
    </location>
</feature>
<evidence type="ECO:0000256" key="3">
    <source>
        <dbReference type="ARBA" id="ARBA00023125"/>
    </source>
</evidence>
<dbReference type="InterPro" id="IPR057072">
    <property type="entry name" value="bHLH_INO4"/>
</dbReference>
<reference evidence="8 9" key="2">
    <citation type="journal article" date="2013" name="IMA Fungus">
        <title>IMA Genome-F 1: Ceratocystis fimbriata: Draft nuclear genome sequence for the plant pathogen, Ceratocystis fimbriata.</title>
        <authorList>
            <person name="Wilken P.M."/>
            <person name="Steenkamp E.T."/>
            <person name="Wingfield M.J."/>
            <person name="de Beer Z.W."/>
            <person name="Wingfield B.D."/>
        </authorList>
    </citation>
    <scope>NUCLEOTIDE SEQUENCE [LARGE SCALE GENOMIC DNA]</scope>
    <source>
        <strain evidence="8 9">CBS 114723</strain>
    </source>
</reference>
<keyword evidence="5" id="KW-0539">Nucleus</keyword>
<name>A0A2C5XG46_9PEZI</name>
<feature type="compositionally biased region" description="Basic and acidic residues" evidence="6">
    <location>
        <begin position="101"/>
        <end position="115"/>
    </location>
</feature>
<comment type="subcellular location">
    <subcellularLocation>
        <location evidence="1">Nucleus</location>
    </subcellularLocation>
</comment>
<dbReference type="Gene3D" id="4.10.280.10">
    <property type="entry name" value="Helix-loop-helix DNA-binding domain"/>
    <property type="match status" value="1"/>
</dbReference>
<protein>
    <recommendedName>
        <fullName evidence="7">BHLH domain-containing protein</fullName>
    </recommendedName>
</protein>
<dbReference type="OrthoDB" id="5778525at2759"/>
<dbReference type="GO" id="GO:0000978">
    <property type="term" value="F:RNA polymerase II cis-regulatory region sequence-specific DNA binding"/>
    <property type="evidence" value="ECO:0007669"/>
    <property type="project" value="TreeGrafter"/>
</dbReference>
<dbReference type="PANTHER" id="PTHR15741">
    <property type="entry name" value="BASIC HELIX-LOOP-HELIX ZIP TRANSCRIPTION FACTOR"/>
    <property type="match status" value="1"/>
</dbReference>
<accession>A0A2C5XG46</accession>
<dbReference type="STRING" id="1035309.A0A2C5XG46"/>
<dbReference type="Proteomes" id="UP000222788">
    <property type="component" value="Unassembled WGS sequence"/>
</dbReference>
<dbReference type="InterPro" id="IPR011598">
    <property type="entry name" value="bHLH_dom"/>
</dbReference>
<dbReference type="InterPro" id="IPR036638">
    <property type="entry name" value="HLH_DNA-bd_sf"/>
</dbReference>
<dbReference type="SMART" id="SM00353">
    <property type="entry name" value="HLH"/>
    <property type="match status" value="1"/>
</dbReference>
<dbReference type="InterPro" id="IPR052207">
    <property type="entry name" value="Max-like/E-box_TFs"/>
</dbReference>
<evidence type="ECO:0000256" key="5">
    <source>
        <dbReference type="ARBA" id="ARBA00023242"/>
    </source>
</evidence>
<dbReference type="GO" id="GO:0046983">
    <property type="term" value="F:protein dimerization activity"/>
    <property type="evidence" value="ECO:0007669"/>
    <property type="project" value="InterPro"/>
</dbReference>
<reference evidence="8 9" key="1">
    <citation type="journal article" date="2013" name="Fungal Biol.">
        <title>Analysis of microsatellite markers in the genome of the plant pathogen Ceratocystis fimbriata.</title>
        <authorList>
            <person name="Simpson M.C."/>
            <person name="Wilken P.M."/>
            <person name="Coetzee M.P."/>
            <person name="Wingfield M.J."/>
            <person name="Wingfield B.D."/>
        </authorList>
    </citation>
    <scope>NUCLEOTIDE SEQUENCE [LARGE SCALE GENOMIC DNA]</scope>
    <source>
        <strain evidence="8 9">CBS 114723</strain>
    </source>
</reference>
<dbReference type="AlphaFoldDB" id="A0A2C5XG46"/>
<evidence type="ECO:0000313" key="9">
    <source>
        <dbReference type="Proteomes" id="UP000222788"/>
    </source>
</evidence>
<dbReference type="Pfam" id="PF23181">
    <property type="entry name" value="bHLH_INO4"/>
    <property type="match status" value="1"/>
</dbReference>
<evidence type="ECO:0000256" key="6">
    <source>
        <dbReference type="SAM" id="MobiDB-lite"/>
    </source>
</evidence>
<dbReference type="SUPFAM" id="SSF47459">
    <property type="entry name" value="HLH, helix-loop-helix DNA-binding domain"/>
    <property type="match status" value="1"/>
</dbReference>
<evidence type="ECO:0000256" key="1">
    <source>
        <dbReference type="ARBA" id="ARBA00004123"/>
    </source>
</evidence>
<keyword evidence="3" id="KW-0238">DNA-binding</keyword>
<dbReference type="EMBL" id="APWK03000008">
    <property type="protein sequence ID" value="PHH55685.1"/>
    <property type="molecule type" value="Genomic_DNA"/>
</dbReference>
<evidence type="ECO:0000313" key="8">
    <source>
        <dbReference type="EMBL" id="PHH55685.1"/>
    </source>
</evidence>